<feature type="transmembrane region" description="Helical" evidence="2">
    <location>
        <begin position="598"/>
        <end position="618"/>
    </location>
</feature>
<feature type="region of interest" description="Disordered" evidence="1">
    <location>
        <begin position="380"/>
        <end position="403"/>
    </location>
</feature>
<keyword evidence="2" id="KW-1133">Transmembrane helix</keyword>
<accession>A0A085N5N7</accession>
<keyword evidence="3" id="KW-0732">Signal</keyword>
<dbReference type="Proteomes" id="UP000030758">
    <property type="component" value="Unassembled WGS sequence"/>
</dbReference>
<reference evidence="4" key="1">
    <citation type="journal article" date="2014" name="Nat. Genet.">
        <title>Genome and transcriptome of the porcine whipworm Trichuris suis.</title>
        <authorList>
            <person name="Jex A.R."/>
            <person name="Nejsum P."/>
            <person name="Schwarz E.M."/>
            <person name="Hu L."/>
            <person name="Young N.D."/>
            <person name="Hall R.S."/>
            <person name="Korhonen P.K."/>
            <person name="Liao S."/>
            <person name="Thamsborg S."/>
            <person name="Xia J."/>
            <person name="Xu P."/>
            <person name="Wang S."/>
            <person name="Scheerlinck J.P."/>
            <person name="Hofmann A."/>
            <person name="Sternberg P.W."/>
            <person name="Wang J."/>
            <person name="Gasser R.B."/>
        </authorList>
    </citation>
    <scope>NUCLEOTIDE SEQUENCE [LARGE SCALE GENOMIC DNA]</scope>
    <source>
        <strain evidence="4">DCEP-RM93F</strain>
    </source>
</reference>
<dbReference type="EMBL" id="KL367550">
    <property type="protein sequence ID" value="KFD64783.1"/>
    <property type="molecule type" value="Genomic_DNA"/>
</dbReference>
<organism evidence="4">
    <name type="scientific">Trichuris suis</name>
    <name type="common">pig whipworm</name>
    <dbReference type="NCBI Taxonomy" id="68888"/>
    <lineage>
        <taxon>Eukaryota</taxon>
        <taxon>Metazoa</taxon>
        <taxon>Ecdysozoa</taxon>
        <taxon>Nematoda</taxon>
        <taxon>Enoplea</taxon>
        <taxon>Dorylaimia</taxon>
        <taxon>Trichinellida</taxon>
        <taxon>Trichuridae</taxon>
        <taxon>Trichuris</taxon>
    </lineage>
</organism>
<dbReference type="AlphaFoldDB" id="A0A085N5N7"/>
<feature type="signal peptide" evidence="3">
    <location>
        <begin position="1"/>
        <end position="22"/>
    </location>
</feature>
<evidence type="ECO:0000313" key="4">
    <source>
        <dbReference type="EMBL" id="KFD64783.1"/>
    </source>
</evidence>
<feature type="transmembrane region" description="Helical" evidence="2">
    <location>
        <begin position="570"/>
        <end position="591"/>
    </location>
</feature>
<sequence>MKSCHMSFRIALAVCIATVSYADIVTREIAFVKDDPAEERLTQAVRSQFPPPKASPITQFNEWNEEEKIEVAKHAARVLTSGFKTLTKFKLEDIIFAVKCLTSSESHVFMKLKLTDFCVCKKVESENSRFAALRGCLDVKERLQALKPLQCIGSIGREHRHGQGQVLHADTAVAICRTLGRQGPWSLTSPCSLGASTTEARGTRGTHCSESSEARARKLATPLLYPWRTGRLTPSCGSYRGRQACHHWITAVLALAETFHFPWLGNKLKYGDPLALVPCLPSCSSKNRSHGTFCIWEGTINGTSSPTYIGSICYKTSNFNEANKTNLPNDICSRWEYGNTPILRLAVPDELKSWKSTVLLYKPPTFGIYKSRNFLENAETDEHNLPRNPEGRTGFGGQGLLRNTGKNEMHFPIIIRKRKRNVKEVLIYQSYGRDKLGPIPEFYHEPKNKNGLQPDPTMEDYLYGLLKNESYKECTRKKFGEMFSPSNKIYTGYLPHPLTTDNAWIVGSVFIVKSNQKCLNALDVFSTKNYMNLKWKYINESQVKNIPELISAVFPNAVFRNIYGNPLQKVMIAASPLPLLTMFIILIVQMFAPLPMFILLPLIALLTALQIGSLSAFVL</sequence>
<gene>
    <name evidence="4" type="ORF">M514_02441</name>
</gene>
<name>A0A085N5N7_9BILA</name>
<evidence type="ECO:0000256" key="3">
    <source>
        <dbReference type="SAM" id="SignalP"/>
    </source>
</evidence>
<keyword evidence="2" id="KW-0812">Transmembrane</keyword>
<feature type="chain" id="PRO_5001795713" evidence="3">
    <location>
        <begin position="23"/>
        <end position="619"/>
    </location>
</feature>
<protein>
    <submittedName>
        <fullName evidence="4">Uncharacterized protein</fullName>
    </submittedName>
</protein>
<proteinExistence type="predicted"/>
<evidence type="ECO:0000256" key="1">
    <source>
        <dbReference type="SAM" id="MobiDB-lite"/>
    </source>
</evidence>
<keyword evidence="2" id="KW-0472">Membrane</keyword>
<evidence type="ECO:0000256" key="2">
    <source>
        <dbReference type="SAM" id="Phobius"/>
    </source>
</evidence>